<dbReference type="AlphaFoldDB" id="A0AAP0L7E2"/>
<evidence type="ECO:0000313" key="8">
    <source>
        <dbReference type="Proteomes" id="UP001419268"/>
    </source>
</evidence>
<protein>
    <recommendedName>
        <fullName evidence="6">Leucine-rich repeat-containing N-terminal plant-type domain-containing protein</fullName>
    </recommendedName>
</protein>
<dbReference type="SUPFAM" id="SSF52058">
    <property type="entry name" value="L domain-like"/>
    <property type="match status" value="1"/>
</dbReference>
<dbReference type="PROSITE" id="PS51450">
    <property type="entry name" value="LRR"/>
    <property type="match status" value="1"/>
</dbReference>
<dbReference type="InterPro" id="IPR051848">
    <property type="entry name" value="PGIP"/>
</dbReference>
<name>A0AAP0L7E2_9MAGN</name>
<feature type="chain" id="PRO_5042984664" description="Leucine-rich repeat-containing N-terminal plant-type domain-containing protein" evidence="5">
    <location>
        <begin position="24"/>
        <end position="242"/>
    </location>
</feature>
<comment type="similarity">
    <text evidence="4">Belongs to the polygalacturonase-inhibiting protein family.</text>
</comment>
<feature type="signal peptide" evidence="5">
    <location>
        <begin position="1"/>
        <end position="23"/>
    </location>
</feature>
<sequence>MALWTPLISLALLTIFPSLIVRTKPCHPSDSSALLAFKNKITDDPYGLLTAWTKSTDCCARWEGAQCNSMGRVVNVSRPGVFTDDDDAPADTSMTGRLPRTLGNLSFLRLLDLGNLKFLEGPIPQNLVSLKKLYIDSNQLSGAIDSFVLGSWKSIRELGLIPTSIGKMKKLEELDLSQNQINGSIPSSLGRLSAVLEVLDLSRSMPSWFSKLSASRISLAQTGIVRRRSSCPDGCLRLTSRH</sequence>
<evidence type="ECO:0000313" key="7">
    <source>
        <dbReference type="EMBL" id="KAK9165380.1"/>
    </source>
</evidence>
<comment type="subcellular location">
    <subcellularLocation>
        <location evidence="1">Cell envelope</location>
    </subcellularLocation>
</comment>
<keyword evidence="3" id="KW-0677">Repeat</keyword>
<comment type="caution">
    <text evidence="7">The sequence shown here is derived from an EMBL/GenBank/DDBJ whole genome shotgun (WGS) entry which is preliminary data.</text>
</comment>
<dbReference type="InterPro" id="IPR001611">
    <property type="entry name" value="Leu-rich_rpt"/>
</dbReference>
<evidence type="ECO:0000256" key="2">
    <source>
        <dbReference type="ARBA" id="ARBA00022614"/>
    </source>
</evidence>
<organism evidence="7 8">
    <name type="scientific">Stephania cephalantha</name>
    <dbReference type="NCBI Taxonomy" id="152367"/>
    <lineage>
        <taxon>Eukaryota</taxon>
        <taxon>Viridiplantae</taxon>
        <taxon>Streptophyta</taxon>
        <taxon>Embryophyta</taxon>
        <taxon>Tracheophyta</taxon>
        <taxon>Spermatophyta</taxon>
        <taxon>Magnoliopsida</taxon>
        <taxon>Ranunculales</taxon>
        <taxon>Menispermaceae</taxon>
        <taxon>Menispermoideae</taxon>
        <taxon>Cissampelideae</taxon>
        <taxon>Stephania</taxon>
    </lineage>
</organism>
<gene>
    <name evidence="7" type="ORF">Scep_000571</name>
</gene>
<feature type="domain" description="Leucine-rich repeat-containing N-terminal plant-type" evidence="6">
    <location>
        <begin position="27"/>
        <end position="68"/>
    </location>
</feature>
<evidence type="ECO:0000256" key="4">
    <source>
        <dbReference type="ARBA" id="ARBA00038043"/>
    </source>
</evidence>
<dbReference type="InterPro" id="IPR013210">
    <property type="entry name" value="LRR_N_plant-typ"/>
</dbReference>
<dbReference type="EMBL" id="JBBNAG010000001">
    <property type="protein sequence ID" value="KAK9165380.1"/>
    <property type="molecule type" value="Genomic_DNA"/>
</dbReference>
<evidence type="ECO:0000256" key="1">
    <source>
        <dbReference type="ARBA" id="ARBA00004196"/>
    </source>
</evidence>
<keyword evidence="8" id="KW-1185">Reference proteome</keyword>
<keyword evidence="2" id="KW-0433">Leucine-rich repeat</keyword>
<dbReference type="InterPro" id="IPR032675">
    <property type="entry name" value="LRR_dom_sf"/>
</dbReference>
<dbReference type="Proteomes" id="UP001419268">
    <property type="component" value="Unassembled WGS sequence"/>
</dbReference>
<evidence type="ECO:0000256" key="3">
    <source>
        <dbReference type="ARBA" id="ARBA00022737"/>
    </source>
</evidence>
<evidence type="ECO:0000256" key="5">
    <source>
        <dbReference type="SAM" id="SignalP"/>
    </source>
</evidence>
<proteinExistence type="inferred from homology"/>
<dbReference type="PANTHER" id="PTHR48059:SF38">
    <property type="entry name" value="OS04G0534166 PROTEIN"/>
    <property type="match status" value="1"/>
</dbReference>
<dbReference type="Pfam" id="PF08263">
    <property type="entry name" value="LRRNT_2"/>
    <property type="match status" value="1"/>
</dbReference>
<dbReference type="PANTHER" id="PTHR48059">
    <property type="entry name" value="POLYGALACTURONASE INHIBITOR 1"/>
    <property type="match status" value="1"/>
</dbReference>
<dbReference type="Gene3D" id="3.80.10.10">
    <property type="entry name" value="Ribonuclease Inhibitor"/>
    <property type="match status" value="1"/>
</dbReference>
<accession>A0AAP0L7E2</accession>
<keyword evidence="5" id="KW-0732">Signal</keyword>
<evidence type="ECO:0000259" key="6">
    <source>
        <dbReference type="Pfam" id="PF08263"/>
    </source>
</evidence>
<reference evidence="7 8" key="1">
    <citation type="submission" date="2024-01" db="EMBL/GenBank/DDBJ databases">
        <title>Genome assemblies of Stephania.</title>
        <authorList>
            <person name="Yang L."/>
        </authorList>
    </citation>
    <scope>NUCLEOTIDE SEQUENCE [LARGE SCALE GENOMIC DNA]</scope>
    <source>
        <strain evidence="7">JXDWG</strain>
        <tissue evidence="7">Leaf</tissue>
    </source>
</reference>
<dbReference type="Pfam" id="PF00560">
    <property type="entry name" value="LRR_1"/>
    <property type="match status" value="1"/>
</dbReference>